<keyword evidence="3" id="KW-1185">Reference proteome</keyword>
<evidence type="ECO:0000313" key="3">
    <source>
        <dbReference type="Proteomes" id="UP000305848"/>
    </source>
</evidence>
<feature type="domain" description="NAD-dependent epimerase/dehydratase" evidence="1">
    <location>
        <begin position="31"/>
        <end position="163"/>
    </location>
</feature>
<dbReference type="OrthoDB" id="1247029at2"/>
<reference evidence="2 3" key="1">
    <citation type="submission" date="2019-05" db="EMBL/GenBank/DDBJ databases">
        <title>Panacibacter sp. strain 17mud1-8 Genome sequencing and assembly.</title>
        <authorList>
            <person name="Chhetri G."/>
        </authorList>
    </citation>
    <scope>NUCLEOTIDE SEQUENCE [LARGE SCALE GENOMIC DNA]</scope>
    <source>
        <strain evidence="2 3">17mud1-8</strain>
    </source>
</reference>
<proteinExistence type="predicted"/>
<protein>
    <submittedName>
        <fullName evidence="2">NAD-dependent epimerase/dehydratase family protein</fullName>
    </submittedName>
</protein>
<sequence>MVVGSGLIGKRFKNYIDDKQYLIYAAGVSNSSTKEEHAFQREVNLLQEVSINNADKKIVYFSTCSIYDNYLGKSLYVKHKLHMEKLVAAHSGGFIIFRVSNPIGFTTNHHTFFNFFIDHIKTNTPFDIWVNAERNLIDIDDMHSVCNHILRNKLFENSIVNVANPHNYSVLFIVKTLEQYLHTKATYTLTDKRSIPEIDVSAIIPIYKQLSISFTKNYLWQLLEKYFPRNAL</sequence>
<dbReference type="SUPFAM" id="SSF51735">
    <property type="entry name" value="NAD(P)-binding Rossmann-fold domains"/>
    <property type="match status" value="1"/>
</dbReference>
<dbReference type="RefSeq" id="WP_137261545.1">
    <property type="nucleotide sequence ID" value="NZ_SZQL01000006.1"/>
</dbReference>
<name>A0A4U3L1Q2_9BACT</name>
<dbReference type="EMBL" id="SZQL01000006">
    <property type="protein sequence ID" value="TKK68925.1"/>
    <property type="molecule type" value="Genomic_DNA"/>
</dbReference>
<evidence type="ECO:0000259" key="1">
    <source>
        <dbReference type="Pfam" id="PF01370"/>
    </source>
</evidence>
<organism evidence="2 3">
    <name type="scientific">Ilyomonas limi</name>
    <dbReference type="NCBI Taxonomy" id="2575867"/>
    <lineage>
        <taxon>Bacteria</taxon>
        <taxon>Pseudomonadati</taxon>
        <taxon>Bacteroidota</taxon>
        <taxon>Chitinophagia</taxon>
        <taxon>Chitinophagales</taxon>
        <taxon>Chitinophagaceae</taxon>
        <taxon>Ilyomonas</taxon>
    </lineage>
</organism>
<dbReference type="InterPro" id="IPR001509">
    <property type="entry name" value="Epimerase_deHydtase"/>
</dbReference>
<dbReference type="Pfam" id="PF01370">
    <property type="entry name" value="Epimerase"/>
    <property type="match status" value="1"/>
</dbReference>
<dbReference type="AlphaFoldDB" id="A0A4U3L1Q2"/>
<evidence type="ECO:0000313" key="2">
    <source>
        <dbReference type="EMBL" id="TKK68925.1"/>
    </source>
</evidence>
<dbReference type="Proteomes" id="UP000305848">
    <property type="component" value="Unassembled WGS sequence"/>
</dbReference>
<dbReference type="InterPro" id="IPR036291">
    <property type="entry name" value="NAD(P)-bd_dom_sf"/>
</dbReference>
<gene>
    <name evidence="2" type="ORF">FC093_09530</name>
</gene>
<comment type="caution">
    <text evidence="2">The sequence shown here is derived from an EMBL/GenBank/DDBJ whole genome shotgun (WGS) entry which is preliminary data.</text>
</comment>
<dbReference type="Gene3D" id="3.40.50.720">
    <property type="entry name" value="NAD(P)-binding Rossmann-like Domain"/>
    <property type="match status" value="1"/>
</dbReference>
<accession>A0A4U3L1Q2</accession>